<dbReference type="SMART" id="SM00382">
    <property type="entry name" value="AAA"/>
    <property type="match status" value="2"/>
</dbReference>
<feature type="region of interest" description="Disordered" evidence="3">
    <location>
        <begin position="234"/>
        <end position="268"/>
    </location>
</feature>
<dbReference type="PROSITE" id="PS50893">
    <property type="entry name" value="ABC_TRANSPORTER_2"/>
    <property type="match status" value="2"/>
</dbReference>
<dbReference type="GO" id="GO:0005886">
    <property type="term" value="C:plasma membrane"/>
    <property type="evidence" value="ECO:0007669"/>
    <property type="project" value="TreeGrafter"/>
</dbReference>
<evidence type="ECO:0000313" key="5">
    <source>
        <dbReference type="EMBL" id="AGU15597.1"/>
    </source>
</evidence>
<dbReference type="InterPro" id="IPR003593">
    <property type="entry name" value="AAA+_ATPase"/>
</dbReference>
<dbReference type="PANTHER" id="PTHR24220:SF659">
    <property type="entry name" value="TRANSPORTER, PUTATIVE-RELATED"/>
    <property type="match status" value="1"/>
</dbReference>
<dbReference type="AlphaFoldDB" id="U3GZS6"/>
<feature type="domain" description="ABC transporter" evidence="4">
    <location>
        <begin position="9"/>
        <end position="257"/>
    </location>
</feature>
<dbReference type="InterPro" id="IPR003439">
    <property type="entry name" value="ABC_transporter-like_ATP-bd"/>
</dbReference>
<dbReference type="GO" id="GO:0005524">
    <property type="term" value="F:ATP binding"/>
    <property type="evidence" value="ECO:0007669"/>
    <property type="project" value="UniProtKB-KW"/>
</dbReference>
<keyword evidence="6" id="KW-1185">Reference proteome</keyword>
<sequence length="474" mass="49173">MTAGVDIDVDRLSISTVAGPGQAGCAVVSDINLQVAEGESIAVTGASGAGKTTLVKALIGEVGTGLRVTGGSVSVAGQHPLLLRGPGLRAFRRACAFVDQDPGAALPPRWSVRRIIRQRAKAGRIAGRISDEVILNLLDDFGLGGIEDILERTPRQLSGGQRRRLGIAAGIAGHPKLLLIDEPTAGVDRATARLMLDSLKVARDRSGATCVVITHDPSVAAELADRVLSVGDTPSVLPTATDKAASTPAGEPAGAQDAPARPAQRSHEADTILRVDGLTLSHGAHDVLTGFDLSVDRGAIVGISGPSGRGKTTLLRAIAGLHAPVRGKIDGPHPSSVGWIPQESELSLNPAVPVATILRRAAGRHADDSAIAEVLDLLDLPDFLRSPRTRGRLHHSKRTRPDELSGGQRQRVSVARALLSQPTLLLADEPTSALDGANAQRVINAIRAGKSARATIIVSHDPAVLAACDRVVCL</sequence>
<dbReference type="STRING" id="1348662.CARG_07385"/>
<dbReference type="InterPro" id="IPR015854">
    <property type="entry name" value="ABC_transpr_LolD-like"/>
</dbReference>
<evidence type="ECO:0000313" key="6">
    <source>
        <dbReference type="Proteomes" id="UP000016943"/>
    </source>
</evidence>
<dbReference type="PROSITE" id="PS00211">
    <property type="entry name" value="ABC_TRANSPORTER_1"/>
    <property type="match status" value="2"/>
</dbReference>
<dbReference type="EMBL" id="CP006365">
    <property type="protein sequence ID" value="AGU15597.1"/>
    <property type="molecule type" value="Genomic_DNA"/>
</dbReference>
<gene>
    <name evidence="5" type="ORF">CARG_07385</name>
</gene>
<evidence type="ECO:0000259" key="4">
    <source>
        <dbReference type="PROSITE" id="PS50893"/>
    </source>
</evidence>
<feature type="domain" description="ABC transporter" evidence="4">
    <location>
        <begin position="273"/>
        <end position="474"/>
    </location>
</feature>
<keyword evidence="1" id="KW-0547">Nucleotide-binding</keyword>
<dbReference type="GeneID" id="78250231"/>
<dbReference type="RefSeq" id="WP_021011988.1">
    <property type="nucleotide sequence ID" value="NC_022198.1"/>
</dbReference>
<feature type="compositionally biased region" description="Basic residues" evidence="3">
    <location>
        <begin position="388"/>
        <end position="398"/>
    </location>
</feature>
<proteinExistence type="predicted"/>
<dbReference type="InterPro" id="IPR017871">
    <property type="entry name" value="ABC_transporter-like_CS"/>
</dbReference>
<accession>U3GZS6</accession>
<dbReference type="Gene3D" id="3.40.50.300">
    <property type="entry name" value="P-loop containing nucleotide triphosphate hydrolases"/>
    <property type="match status" value="2"/>
</dbReference>
<reference evidence="5 6" key="1">
    <citation type="journal article" date="2013" name="Genome Announc.">
        <title>Whole-Genome Sequence of the Clinical Strain Corynebacterium argentoratense DSM 44202, Isolated from a Human Throat Specimen.</title>
        <authorList>
            <person name="Bomholt C."/>
            <person name="Glaub A."/>
            <person name="Gravermann K."/>
            <person name="Albersmeier A."/>
            <person name="Brinkrolf K."/>
            <person name="Ruckert C."/>
            <person name="Tauch A."/>
        </authorList>
    </citation>
    <scope>NUCLEOTIDE SEQUENCE [LARGE SCALE GENOMIC DNA]</scope>
    <source>
        <strain evidence="5">DSM 44202</strain>
    </source>
</reference>
<dbReference type="Pfam" id="PF00005">
    <property type="entry name" value="ABC_tran"/>
    <property type="match status" value="2"/>
</dbReference>
<dbReference type="eggNOG" id="COG4172">
    <property type="taxonomic scope" value="Bacteria"/>
</dbReference>
<dbReference type="Proteomes" id="UP000016943">
    <property type="component" value="Chromosome"/>
</dbReference>
<protein>
    <recommendedName>
        <fullName evidence="4">ABC transporter domain-containing protein</fullName>
    </recommendedName>
</protein>
<dbReference type="PANTHER" id="PTHR24220">
    <property type="entry name" value="IMPORT ATP-BINDING PROTEIN"/>
    <property type="match status" value="1"/>
</dbReference>
<dbReference type="GO" id="GO:0016887">
    <property type="term" value="F:ATP hydrolysis activity"/>
    <property type="evidence" value="ECO:0007669"/>
    <property type="project" value="InterPro"/>
</dbReference>
<dbReference type="InterPro" id="IPR027417">
    <property type="entry name" value="P-loop_NTPase"/>
</dbReference>
<dbReference type="PATRIC" id="fig|1348662.3.peg.1457"/>
<name>U3GZS6_9CORY</name>
<dbReference type="GO" id="GO:0022857">
    <property type="term" value="F:transmembrane transporter activity"/>
    <property type="evidence" value="ECO:0007669"/>
    <property type="project" value="TreeGrafter"/>
</dbReference>
<evidence type="ECO:0000256" key="2">
    <source>
        <dbReference type="ARBA" id="ARBA00022840"/>
    </source>
</evidence>
<dbReference type="KEGG" id="caz:CARG_07385"/>
<organism evidence="5 6">
    <name type="scientific">Corynebacterium argentoratense DSM 44202</name>
    <dbReference type="NCBI Taxonomy" id="1348662"/>
    <lineage>
        <taxon>Bacteria</taxon>
        <taxon>Bacillati</taxon>
        <taxon>Actinomycetota</taxon>
        <taxon>Actinomycetes</taxon>
        <taxon>Mycobacteriales</taxon>
        <taxon>Corynebacteriaceae</taxon>
        <taxon>Corynebacterium</taxon>
    </lineage>
</organism>
<evidence type="ECO:0000256" key="1">
    <source>
        <dbReference type="ARBA" id="ARBA00022741"/>
    </source>
</evidence>
<evidence type="ECO:0000256" key="3">
    <source>
        <dbReference type="SAM" id="MobiDB-lite"/>
    </source>
</evidence>
<feature type="region of interest" description="Disordered" evidence="3">
    <location>
        <begin position="388"/>
        <end position="409"/>
    </location>
</feature>
<dbReference type="SUPFAM" id="SSF52540">
    <property type="entry name" value="P-loop containing nucleoside triphosphate hydrolases"/>
    <property type="match status" value="2"/>
</dbReference>
<keyword evidence="2" id="KW-0067">ATP-binding</keyword>
<dbReference type="HOGENOM" id="CLU_000604_86_4_11"/>
<dbReference type="OrthoDB" id="8036461at2"/>